<gene>
    <name evidence="8" type="ORF">H6A01_06345</name>
</gene>
<evidence type="ECO:0000313" key="9">
    <source>
        <dbReference type="Proteomes" id="UP000707138"/>
    </source>
</evidence>
<dbReference type="Pfam" id="PF07732">
    <property type="entry name" value="Cu-oxidase_3"/>
    <property type="match status" value="1"/>
</dbReference>
<dbReference type="InterPro" id="IPR011706">
    <property type="entry name" value="Cu-oxidase_C"/>
</dbReference>
<evidence type="ECO:0000256" key="2">
    <source>
        <dbReference type="ARBA" id="ARBA00022723"/>
    </source>
</evidence>
<dbReference type="CDD" id="cd13890">
    <property type="entry name" value="CuRO_3_CueO_FtsP"/>
    <property type="match status" value="1"/>
</dbReference>
<evidence type="ECO:0000256" key="3">
    <source>
        <dbReference type="ARBA" id="ARBA00023002"/>
    </source>
</evidence>
<dbReference type="InterPro" id="IPR008972">
    <property type="entry name" value="Cupredoxin"/>
</dbReference>
<organism evidence="8 9">
    <name type="scientific">Veillonella magna</name>
    <dbReference type="NCBI Taxonomy" id="464322"/>
    <lineage>
        <taxon>Bacteria</taxon>
        <taxon>Bacillati</taxon>
        <taxon>Bacillota</taxon>
        <taxon>Negativicutes</taxon>
        <taxon>Veillonellales</taxon>
        <taxon>Veillonellaceae</taxon>
        <taxon>Veillonella</taxon>
    </lineage>
</organism>
<name>A0ABS2GI59_9FIRM</name>
<dbReference type="SUPFAM" id="SSF49503">
    <property type="entry name" value="Cupredoxins"/>
    <property type="match status" value="3"/>
</dbReference>
<dbReference type="RefSeq" id="WP_205087949.1">
    <property type="nucleotide sequence ID" value="NZ_JACJLA010000010.1"/>
</dbReference>
<comment type="caution">
    <text evidence="8">The sequence shown here is derived from an EMBL/GenBank/DDBJ whole genome shotgun (WGS) entry which is preliminary data.</text>
</comment>
<keyword evidence="2" id="KW-0479">Metal-binding</keyword>
<feature type="chain" id="PRO_5046659264" evidence="4">
    <location>
        <begin position="30"/>
        <end position="546"/>
    </location>
</feature>
<dbReference type="CDD" id="cd13867">
    <property type="entry name" value="CuRO_2_CueO_FtsP"/>
    <property type="match status" value="1"/>
</dbReference>
<dbReference type="InterPro" id="IPR002355">
    <property type="entry name" value="Cu_oxidase_Cu_BS"/>
</dbReference>
<evidence type="ECO:0000259" key="5">
    <source>
        <dbReference type="Pfam" id="PF00394"/>
    </source>
</evidence>
<evidence type="ECO:0000256" key="4">
    <source>
        <dbReference type="SAM" id="SignalP"/>
    </source>
</evidence>
<feature type="domain" description="Plastocyanin-like" evidence="5">
    <location>
        <begin position="309"/>
        <end position="375"/>
    </location>
</feature>
<keyword evidence="4" id="KW-0732">Signal</keyword>
<proteinExistence type="inferred from homology"/>
<feature type="signal peptide" evidence="4">
    <location>
        <begin position="1"/>
        <end position="29"/>
    </location>
</feature>
<dbReference type="PROSITE" id="PS00079">
    <property type="entry name" value="MULTICOPPER_OXIDASE1"/>
    <property type="match status" value="1"/>
</dbReference>
<evidence type="ECO:0000256" key="1">
    <source>
        <dbReference type="ARBA" id="ARBA00010609"/>
    </source>
</evidence>
<keyword evidence="3" id="KW-0560">Oxidoreductase</keyword>
<sequence length="546" mass="60192">MKKSKRMQWLLGSALAGTLVIGSAGFALADTNDTTDVSYMTGANGQPMSRMMGYMQGMMHGNGQGMMKGQTMHRSMMDGNDQGMMQSMMSGMHGMMHQHIAIQYKNVAQAERPLAIPPILTPTEQEGNHVTYSLTAQQGETELLDGHRTQTLGYNGAMLGPVLRLTKGQQVTMKLSNRLDEPTTFHWHGLKVDSDADGGPHNAVQPGEDKTVQFTVDQQAATLWYHPHYMGNTARQVYQGLAGLILVEDSQEAALPLPRTYGVDDIPLVIQDRYFTEDGRIDYNAVSNPDGTQGDVLIVNGTVKPYITTKSHWVRYRIVNGSNASNFDVALSGHHNFYQVASDGGLLTRPVSLTTLRLSPGERAEIVVDMSQYKVGETAQVTVNGATALAVRIADVADTVAFSPDMALTTIAPLPESDTLATLPRKHIELQGMGPMVSINGRTFSMERIDEQAVFGTQEIWEVTNPSTMMGGMIHPFHMHGVQFRILSRNGQTPPAQEQGWKDTVLVNPDEKVELLVRYERKGVFMFHCHILEHEENGMMGQFEVK</sequence>
<dbReference type="InterPro" id="IPR045087">
    <property type="entry name" value="Cu-oxidase_fam"/>
</dbReference>
<protein>
    <submittedName>
        <fullName evidence="8">Multicopper oxidase domain-containing protein</fullName>
    </submittedName>
</protein>
<dbReference type="Pfam" id="PF07731">
    <property type="entry name" value="Cu-oxidase_2"/>
    <property type="match status" value="1"/>
</dbReference>
<dbReference type="PANTHER" id="PTHR48267">
    <property type="entry name" value="CUPREDOXIN SUPERFAMILY PROTEIN"/>
    <property type="match status" value="1"/>
</dbReference>
<dbReference type="Gene3D" id="2.60.40.420">
    <property type="entry name" value="Cupredoxins - blue copper proteins"/>
    <property type="match status" value="3"/>
</dbReference>
<feature type="domain" description="Plastocyanin-like" evidence="7">
    <location>
        <begin position="137"/>
        <end position="251"/>
    </location>
</feature>
<keyword evidence="9" id="KW-1185">Reference proteome</keyword>
<reference evidence="8 9" key="1">
    <citation type="journal article" date="2021" name="Sci. Rep.">
        <title>The distribution of antibiotic resistance genes in chicken gut microbiota commensals.</title>
        <authorList>
            <person name="Juricova H."/>
            <person name="Matiasovicova J."/>
            <person name="Kubasova T."/>
            <person name="Cejkova D."/>
            <person name="Rychlik I."/>
        </authorList>
    </citation>
    <scope>NUCLEOTIDE SEQUENCE [LARGE SCALE GENOMIC DNA]</scope>
    <source>
        <strain evidence="8 9">An537</strain>
    </source>
</reference>
<dbReference type="CDD" id="cd04232">
    <property type="entry name" value="CuRO_1_CueO_FtsP"/>
    <property type="match status" value="1"/>
</dbReference>
<evidence type="ECO:0000259" key="6">
    <source>
        <dbReference type="Pfam" id="PF07731"/>
    </source>
</evidence>
<evidence type="ECO:0000313" key="8">
    <source>
        <dbReference type="EMBL" id="MBM6912943.1"/>
    </source>
</evidence>
<dbReference type="InterPro" id="IPR011707">
    <property type="entry name" value="Cu-oxidase-like_N"/>
</dbReference>
<comment type="similarity">
    <text evidence="1">Belongs to the multicopper oxidase family.</text>
</comment>
<dbReference type="Pfam" id="PF00394">
    <property type="entry name" value="Cu-oxidase"/>
    <property type="match status" value="1"/>
</dbReference>
<dbReference type="PANTHER" id="PTHR48267:SF1">
    <property type="entry name" value="BILIRUBIN OXIDASE"/>
    <property type="match status" value="1"/>
</dbReference>
<dbReference type="InterPro" id="IPR001117">
    <property type="entry name" value="Cu-oxidase_2nd"/>
</dbReference>
<dbReference type="Proteomes" id="UP000707138">
    <property type="component" value="Unassembled WGS sequence"/>
</dbReference>
<dbReference type="PROSITE" id="PS00080">
    <property type="entry name" value="MULTICOPPER_OXIDASE2"/>
    <property type="match status" value="1"/>
</dbReference>
<evidence type="ECO:0000259" key="7">
    <source>
        <dbReference type="Pfam" id="PF07732"/>
    </source>
</evidence>
<feature type="domain" description="Plastocyanin-like" evidence="6">
    <location>
        <begin position="434"/>
        <end position="546"/>
    </location>
</feature>
<dbReference type="InterPro" id="IPR033138">
    <property type="entry name" value="Cu_oxidase_CS"/>
</dbReference>
<accession>A0ABS2GI59</accession>
<dbReference type="EMBL" id="JACJLA010000010">
    <property type="protein sequence ID" value="MBM6912943.1"/>
    <property type="molecule type" value="Genomic_DNA"/>
</dbReference>